<keyword evidence="1 8" id="KW-0963">Cytoplasm</keyword>
<evidence type="ECO:0000256" key="4">
    <source>
        <dbReference type="ARBA" id="ARBA00022741"/>
    </source>
</evidence>
<dbReference type="HAMAP" id="MF_00316">
    <property type="entry name" value="MobA"/>
    <property type="match status" value="1"/>
</dbReference>
<dbReference type="GO" id="GO:0046872">
    <property type="term" value="F:metal ion binding"/>
    <property type="evidence" value="ECO:0007669"/>
    <property type="project" value="UniProtKB-KW"/>
</dbReference>
<feature type="domain" description="MobA-like NTP transferase" evidence="9">
    <location>
        <begin position="5"/>
        <end position="149"/>
    </location>
</feature>
<evidence type="ECO:0000259" key="9">
    <source>
        <dbReference type="Pfam" id="PF12804"/>
    </source>
</evidence>
<feature type="binding site" evidence="8">
    <location>
        <begin position="8"/>
        <end position="10"/>
    </location>
    <ligand>
        <name>GTP</name>
        <dbReference type="ChEBI" id="CHEBI:37565"/>
    </ligand>
</feature>
<keyword evidence="11" id="KW-1185">Reference proteome</keyword>
<gene>
    <name evidence="8 10" type="primary">mobA</name>
    <name evidence="10" type="ORF">GV832_05255</name>
</gene>
<comment type="similarity">
    <text evidence="8">Belongs to the MobA family.</text>
</comment>
<dbReference type="InterPro" id="IPR025877">
    <property type="entry name" value="MobA-like_NTP_Trfase"/>
</dbReference>
<evidence type="ECO:0000256" key="6">
    <source>
        <dbReference type="ARBA" id="ARBA00023134"/>
    </source>
</evidence>
<keyword evidence="7 8" id="KW-0501">Molybdenum cofactor biosynthesis</keyword>
<dbReference type="AlphaFoldDB" id="A0AAE4Y8M8"/>
<feature type="binding site" evidence="8">
    <location>
        <position position="66"/>
    </location>
    <ligand>
        <name>GTP</name>
        <dbReference type="ChEBI" id="CHEBI:37565"/>
    </ligand>
</feature>
<dbReference type="Gene3D" id="3.90.550.10">
    <property type="entry name" value="Spore Coat Polysaccharide Biosynthesis Protein SpsA, Chain A"/>
    <property type="match status" value="1"/>
</dbReference>
<dbReference type="EC" id="2.7.7.77" evidence="8"/>
<evidence type="ECO:0000256" key="3">
    <source>
        <dbReference type="ARBA" id="ARBA00022723"/>
    </source>
</evidence>
<feature type="binding site" evidence="8">
    <location>
        <position position="20"/>
    </location>
    <ligand>
        <name>GTP</name>
        <dbReference type="ChEBI" id="CHEBI:37565"/>
    </ligand>
</feature>
<reference evidence="10" key="1">
    <citation type="submission" date="2020-01" db="EMBL/GenBank/DDBJ databases">
        <authorList>
            <person name="Chen W.-M."/>
        </authorList>
    </citation>
    <scope>NUCLEOTIDE SEQUENCE</scope>
    <source>
        <strain evidence="10">CYK-10</strain>
    </source>
</reference>
<evidence type="ECO:0000256" key="1">
    <source>
        <dbReference type="ARBA" id="ARBA00022490"/>
    </source>
</evidence>
<keyword evidence="3 8" id="KW-0479">Metal-binding</keyword>
<comment type="caution">
    <text evidence="10">The sequence shown here is derived from an EMBL/GenBank/DDBJ whole genome shotgun (WGS) entry which is preliminary data.</text>
</comment>
<organism evidence="10 11">
    <name type="scientific">Stagnihabitans tardus</name>
    <dbReference type="NCBI Taxonomy" id="2699202"/>
    <lineage>
        <taxon>Bacteria</taxon>
        <taxon>Pseudomonadati</taxon>
        <taxon>Pseudomonadota</taxon>
        <taxon>Alphaproteobacteria</taxon>
        <taxon>Rhodobacterales</taxon>
        <taxon>Paracoccaceae</taxon>
        <taxon>Stagnihabitans</taxon>
    </lineage>
</organism>
<comment type="domain">
    <text evidence="8">The N-terminal domain determines nucleotide recognition and specific binding, while the C-terminal domain determines the specific binding to the target protein.</text>
</comment>
<dbReference type="RefSeq" id="WP_168773794.1">
    <property type="nucleotide sequence ID" value="NZ_JAABNR010000004.1"/>
</dbReference>
<comment type="caution">
    <text evidence="8">Lacks conserved residue(s) required for the propagation of feature annotation.</text>
</comment>
<dbReference type="GO" id="GO:0005525">
    <property type="term" value="F:GTP binding"/>
    <property type="evidence" value="ECO:0007669"/>
    <property type="project" value="UniProtKB-UniRule"/>
</dbReference>
<comment type="catalytic activity">
    <reaction evidence="8">
        <text>Mo-molybdopterin + GTP + H(+) = Mo-molybdopterin guanine dinucleotide + diphosphate</text>
        <dbReference type="Rhea" id="RHEA:34243"/>
        <dbReference type="ChEBI" id="CHEBI:15378"/>
        <dbReference type="ChEBI" id="CHEBI:33019"/>
        <dbReference type="ChEBI" id="CHEBI:37565"/>
        <dbReference type="ChEBI" id="CHEBI:71302"/>
        <dbReference type="ChEBI" id="CHEBI:71310"/>
        <dbReference type="EC" id="2.7.7.77"/>
    </reaction>
</comment>
<dbReference type="NCBIfam" id="TIGR02665">
    <property type="entry name" value="molyb_mobA"/>
    <property type="match status" value="1"/>
</dbReference>
<evidence type="ECO:0000256" key="8">
    <source>
        <dbReference type="HAMAP-Rule" id="MF_00316"/>
    </source>
</evidence>
<dbReference type="GO" id="GO:0005737">
    <property type="term" value="C:cytoplasm"/>
    <property type="evidence" value="ECO:0007669"/>
    <property type="project" value="UniProtKB-SubCell"/>
</dbReference>
<keyword evidence="10" id="KW-0548">Nucleotidyltransferase</keyword>
<protein>
    <recommendedName>
        <fullName evidence="8">Molybdenum cofactor guanylyltransferase</fullName>
        <shortName evidence="8">MoCo guanylyltransferase</shortName>
        <ecNumber evidence="8">2.7.7.77</ecNumber>
    </recommendedName>
    <alternativeName>
        <fullName evidence="8">GTP:molybdopterin guanylyltransferase</fullName>
    </alternativeName>
    <alternativeName>
        <fullName evidence="8">Mo-MPT guanylyltransferase</fullName>
    </alternativeName>
    <alternativeName>
        <fullName evidence="8">Molybdopterin guanylyltransferase</fullName>
    </alternativeName>
    <alternativeName>
        <fullName evidence="8">Molybdopterin-guanine dinucleotide synthase</fullName>
        <shortName evidence="8">MGD synthase</shortName>
    </alternativeName>
</protein>
<dbReference type="InterPro" id="IPR029044">
    <property type="entry name" value="Nucleotide-diphossugar_trans"/>
</dbReference>
<comment type="subcellular location">
    <subcellularLocation>
        <location evidence="8">Cytoplasm</location>
    </subcellularLocation>
</comment>
<dbReference type="Pfam" id="PF12804">
    <property type="entry name" value="NTP_transf_3"/>
    <property type="match status" value="1"/>
</dbReference>
<dbReference type="PANTHER" id="PTHR19136">
    <property type="entry name" value="MOLYBDENUM COFACTOR GUANYLYLTRANSFERASE"/>
    <property type="match status" value="1"/>
</dbReference>
<dbReference type="PANTHER" id="PTHR19136:SF81">
    <property type="entry name" value="MOLYBDENUM COFACTOR GUANYLYLTRANSFERASE"/>
    <property type="match status" value="1"/>
</dbReference>
<dbReference type="CDD" id="cd02503">
    <property type="entry name" value="MobA"/>
    <property type="match status" value="1"/>
</dbReference>
<sequence length="186" mass="19231">MRIAGLILAGGESRRMGRDKALVTLAGLPMIAHVIARLDPQVGALAISANGDPARFAAFGLPVLPDDAPMGPLSGILAGLIWARSQGFTALVSAPCDGPIFPGDLVPRLCLASEGHNGALATTEELHPTWGLWPVSRTEALAAFLASGAKPRLRDFASDAGLARWPEGSFANANRPEDLGPLGALL</sequence>
<dbReference type="InterPro" id="IPR013482">
    <property type="entry name" value="Molybde_CF_guanTrfase"/>
</dbReference>
<evidence type="ECO:0000256" key="2">
    <source>
        <dbReference type="ARBA" id="ARBA00022679"/>
    </source>
</evidence>
<dbReference type="EMBL" id="JAABNR010000004">
    <property type="protein sequence ID" value="NBZ86981.1"/>
    <property type="molecule type" value="Genomic_DNA"/>
</dbReference>
<keyword evidence="5 8" id="KW-0460">Magnesium</keyword>
<evidence type="ECO:0000256" key="7">
    <source>
        <dbReference type="ARBA" id="ARBA00023150"/>
    </source>
</evidence>
<dbReference type="GO" id="GO:0061603">
    <property type="term" value="F:molybdenum cofactor guanylyltransferase activity"/>
    <property type="evidence" value="ECO:0007669"/>
    <property type="project" value="UniProtKB-EC"/>
</dbReference>
<evidence type="ECO:0000256" key="5">
    <source>
        <dbReference type="ARBA" id="ARBA00022842"/>
    </source>
</evidence>
<dbReference type="Proteomes" id="UP001193501">
    <property type="component" value="Unassembled WGS sequence"/>
</dbReference>
<dbReference type="GO" id="GO:1902758">
    <property type="term" value="P:bis(molybdopterin guanine dinucleotide)molybdenum biosynthetic process"/>
    <property type="evidence" value="ECO:0007669"/>
    <property type="project" value="TreeGrafter"/>
</dbReference>
<proteinExistence type="inferred from homology"/>
<evidence type="ECO:0000313" key="11">
    <source>
        <dbReference type="Proteomes" id="UP001193501"/>
    </source>
</evidence>
<name>A0AAE4Y8M8_9RHOB</name>
<comment type="function">
    <text evidence="8">Transfers a GMP moiety from GTP to Mo-molybdopterin (Mo-MPT) cofactor (Moco or molybdenum cofactor) to form Mo-molybdopterin guanine dinucleotide (Mo-MGD) cofactor.</text>
</comment>
<dbReference type="SUPFAM" id="SSF53448">
    <property type="entry name" value="Nucleotide-diphospho-sugar transferases"/>
    <property type="match status" value="1"/>
</dbReference>
<keyword evidence="4 8" id="KW-0547">Nucleotide-binding</keyword>
<keyword evidence="2 8" id="KW-0808">Transferase</keyword>
<accession>A0AAE4Y8M8</accession>
<feature type="binding site" evidence="8">
    <location>
        <position position="97"/>
    </location>
    <ligand>
        <name>GTP</name>
        <dbReference type="ChEBI" id="CHEBI:37565"/>
    </ligand>
</feature>
<keyword evidence="6 8" id="KW-0342">GTP-binding</keyword>
<feature type="binding site" evidence="8">
    <location>
        <position position="97"/>
    </location>
    <ligand>
        <name>Mg(2+)</name>
        <dbReference type="ChEBI" id="CHEBI:18420"/>
    </ligand>
</feature>
<comment type="cofactor">
    <cofactor evidence="8">
        <name>Mg(2+)</name>
        <dbReference type="ChEBI" id="CHEBI:18420"/>
    </cofactor>
</comment>
<evidence type="ECO:0000313" key="10">
    <source>
        <dbReference type="EMBL" id="NBZ86981.1"/>
    </source>
</evidence>
<comment type="subunit">
    <text evidence="8">Monomer.</text>
</comment>